<gene>
    <name evidence="4" type="ORF">BEWA_005990</name>
</gene>
<dbReference type="RefSeq" id="XP_004830857.1">
    <property type="nucleotide sequence ID" value="XM_004830800.1"/>
</dbReference>
<feature type="region of interest" description="Disordered" evidence="3">
    <location>
        <begin position="116"/>
        <end position="159"/>
    </location>
</feature>
<dbReference type="eggNOG" id="KOG0869">
    <property type="taxonomic scope" value="Eukaryota"/>
</dbReference>
<dbReference type="EMBL" id="CP001670">
    <property type="protein sequence ID" value="AFZ81191.1"/>
    <property type="molecule type" value="Genomic_DNA"/>
</dbReference>
<dbReference type="GO" id="GO:0008623">
    <property type="term" value="C:CHRAC"/>
    <property type="evidence" value="ECO:0007669"/>
    <property type="project" value="TreeGrafter"/>
</dbReference>
<name>L0B1R2_THEEQ</name>
<dbReference type="PANTHER" id="PTHR46172:SF1">
    <property type="entry name" value="DNA POLYMERASE EPSILON SUBUNIT 3"/>
    <property type="match status" value="1"/>
</dbReference>
<evidence type="ECO:0000313" key="4">
    <source>
        <dbReference type="EMBL" id="AFZ81191.1"/>
    </source>
</evidence>
<sequence length="159" mass="18082">MEEATPKSLELLPVALVGNVHDILQRGITSVDHPDSSNDVSTNKNAKKYLPKNRKFKKEAIASLNRASSLFVLYVTTIAHSIAKANKRSTVVERDVMEALRTCMFWEIERRIVNEQDTQYEEDGDDVEIDDAPTNDLEQMDDIEDIAENPEEMEIDEET</sequence>
<dbReference type="GO" id="GO:0031490">
    <property type="term" value="F:chromatin DNA binding"/>
    <property type="evidence" value="ECO:0007669"/>
    <property type="project" value="TreeGrafter"/>
</dbReference>
<dbReference type="PANTHER" id="PTHR46172">
    <property type="entry name" value="DNA POLYMERASE EPSILON SUBUNIT 3"/>
    <property type="match status" value="1"/>
</dbReference>
<reference evidence="4 5" key="1">
    <citation type="journal article" date="2012" name="BMC Genomics">
        <title>Comparative genomic analysis and phylogenetic position of Theileria equi.</title>
        <authorList>
            <person name="Kappmeyer L.S."/>
            <person name="Thiagarajan M."/>
            <person name="Herndon D.R."/>
            <person name="Ramsay J.D."/>
            <person name="Caler E."/>
            <person name="Djikeng A."/>
            <person name="Gillespie J.J."/>
            <person name="Lau A.O."/>
            <person name="Roalson E.H."/>
            <person name="Silva J.C."/>
            <person name="Silva M.G."/>
            <person name="Suarez C.E."/>
            <person name="Ueti M.W."/>
            <person name="Nene V.M."/>
            <person name="Mealey R.H."/>
            <person name="Knowles D.P."/>
            <person name="Brayton K.A."/>
        </authorList>
    </citation>
    <scope>NUCLEOTIDE SEQUENCE [LARGE SCALE GENOMIC DNA]</scope>
    <source>
        <strain evidence="4 5">WA</strain>
    </source>
</reference>
<dbReference type="GO" id="GO:0006974">
    <property type="term" value="P:DNA damage response"/>
    <property type="evidence" value="ECO:0007669"/>
    <property type="project" value="TreeGrafter"/>
</dbReference>
<dbReference type="STRING" id="1537102.L0B1R2"/>
<keyword evidence="2" id="KW-0539">Nucleus</keyword>
<evidence type="ECO:0000313" key="5">
    <source>
        <dbReference type="Proteomes" id="UP000031512"/>
    </source>
</evidence>
<accession>L0B1R2</accession>
<feature type="compositionally biased region" description="Acidic residues" evidence="3">
    <location>
        <begin position="118"/>
        <end position="159"/>
    </location>
</feature>
<dbReference type="VEuPathDB" id="PiroplasmaDB:BEWA_005990"/>
<dbReference type="AlphaFoldDB" id="L0B1R2"/>
<dbReference type="Gene3D" id="1.10.20.10">
    <property type="entry name" value="Histone, subunit A"/>
    <property type="match status" value="1"/>
</dbReference>
<dbReference type="KEGG" id="beq:BEWA_005990"/>
<dbReference type="InterPro" id="IPR051377">
    <property type="entry name" value="DNA_Pol-Epsilon_Subunit"/>
</dbReference>
<comment type="subcellular location">
    <subcellularLocation>
        <location evidence="1">Nucleus</location>
    </subcellularLocation>
</comment>
<dbReference type="GO" id="GO:0006272">
    <property type="term" value="P:leading strand elongation"/>
    <property type="evidence" value="ECO:0007669"/>
    <property type="project" value="TreeGrafter"/>
</dbReference>
<organism evidence="4 5">
    <name type="scientific">Theileria equi strain WA</name>
    <dbReference type="NCBI Taxonomy" id="1537102"/>
    <lineage>
        <taxon>Eukaryota</taxon>
        <taxon>Sar</taxon>
        <taxon>Alveolata</taxon>
        <taxon>Apicomplexa</taxon>
        <taxon>Aconoidasida</taxon>
        <taxon>Piroplasmida</taxon>
        <taxon>Theileriidae</taxon>
        <taxon>Theileria</taxon>
    </lineage>
</organism>
<dbReference type="GeneID" id="15804701"/>
<dbReference type="InterPro" id="IPR009072">
    <property type="entry name" value="Histone-fold"/>
</dbReference>
<evidence type="ECO:0000256" key="1">
    <source>
        <dbReference type="ARBA" id="ARBA00004123"/>
    </source>
</evidence>
<protein>
    <recommendedName>
        <fullName evidence="6">Transcription factor CBF/NF-Y/archaeal histone domain-containing protein</fullName>
    </recommendedName>
</protein>
<dbReference type="SUPFAM" id="SSF47113">
    <property type="entry name" value="Histone-fold"/>
    <property type="match status" value="1"/>
</dbReference>
<keyword evidence="5" id="KW-1185">Reference proteome</keyword>
<dbReference type="OrthoDB" id="386949at2759"/>
<evidence type="ECO:0000256" key="3">
    <source>
        <dbReference type="SAM" id="MobiDB-lite"/>
    </source>
</evidence>
<evidence type="ECO:0008006" key="6">
    <source>
        <dbReference type="Google" id="ProtNLM"/>
    </source>
</evidence>
<dbReference type="GO" id="GO:0008622">
    <property type="term" value="C:epsilon DNA polymerase complex"/>
    <property type="evidence" value="ECO:0007669"/>
    <property type="project" value="TreeGrafter"/>
</dbReference>
<evidence type="ECO:0000256" key="2">
    <source>
        <dbReference type="ARBA" id="ARBA00023242"/>
    </source>
</evidence>
<dbReference type="Proteomes" id="UP000031512">
    <property type="component" value="Chromosome 3"/>
</dbReference>
<dbReference type="GO" id="GO:0046982">
    <property type="term" value="F:protein heterodimerization activity"/>
    <property type="evidence" value="ECO:0007669"/>
    <property type="project" value="InterPro"/>
</dbReference>
<dbReference type="GO" id="GO:0031507">
    <property type="term" value="P:heterochromatin formation"/>
    <property type="evidence" value="ECO:0007669"/>
    <property type="project" value="TreeGrafter"/>
</dbReference>
<dbReference type="CDD" id="cd22928">
    <property type="entry name" value="HFD_POLE3_DPB4"/>
    <property type="match status" value="1"/>
</dbReference>
<proteinExistence type="predicted"/>